<evidence type="ECO:0008006" key="4">
    <source>
        <dbReference type="Google" id="ProtNLM"/>
    </source>
</evidence>
<comment type="caution">
    <text evidence="2">The sequence shown here is derived from an EMBL/GenBank/DDBJ whole genome shotgun (WGS) entry which is preliminary data.</text>
</comment>
<sequence>MRSFLSTCQCYFLLLILATACSPNDAAPDGAPQKGYATGRVTDTNGKPMPGVKVVIDNTMFYNSYAVGTTNEQGFYKIQLPPTGTFLATATLTRTYNGKQYTLDLHPDKYEEFSIDGAVTNFEWKLSGRRHLDSQGYYGATISVNKDVMSQIYDSENIEFTLVPVGKLIDGSDGKTLKLRHGQPHTNDYGNLVDIPLGRYTMTAEYVRGGVRHPLMLVKHFSNDNYQSTLQVDFEPDNIWGPNSAFIRYLE</sequence>
<dbReference type="RefSeq" id="WP_184177443.1">
    <property type="nucleotide sequence ID" value="NZ_JACHGF010000009.1"/>
</dbReference>
<accession>A0A840TXP3</accession>
<evidence type="ECO:0000313" key="3">
    <source>
        <dbReference type="Proteomes" id="UP000557307"/>
    </source>
</evidence>
<name>A0A840TXP3_9BACT</name>
<dbReference type="AlphaFoldDB" id="A0A840TXP3"/>
<dbReference type="EMBL" id="JACHGF010000009">
    <property type="protein sequence ID" value="MBB5286372.1"/>
    <property type="molecule type" value="Genomic_DNA"/>
</dbReference>
<gene>
    <name evidence="2" type="ORF">HNQ92_004532</name>
</gene>
<proteinExistence type="predicted"/>
<dbReference type="SUPFAM" id="SSF49464">
    <property type="entry name" value="Carboxypeptidase regulatory domain-like"/>
    <property type="match status" value="1"/>
</dbReference>
<dbReference type="Proteomes" id="UP000557307">
    <property type="component" value="Unassembled WGS sequence"/>
</dbReference>
<organism evidence="2 3">
    <name type="scientific">Rhabdobacter roseus</name>
    <dbReference type="NCBI Taxonomy" id="1655419"/>
    <lineage>
        <taxon>Bacteria</taxon>
        <taxon>Pseudomonadati</taxon>
        <taxon>Bacteroidota</taxon>
        <taxon>Cytophagia</taxon>
        <taxon>Cytophagales</taxon>
        <taxon>Cytophagaceae</taxon>
        <taxon>Rhabdobacter</taxon>
    </lineage>
</organism>
<keyword evidence="3" id="KW-1185">Reference proteome</keyword>
<feature type="chain" id="PRO_5032829545" description="Carboxypeptidase regulatory-like domain-containing protein" evidence="1">
    <location>
        <begin position="27"/>
        <end position="251"/>
    </location>
</feature>
<dbReference type="Gene3D" id="2.60.40.1120">
    <property type="entry name" value="Carboxypeptidase-like, regulatory domain"/>
    <property type="match status" value="1"/>
</dbReference>
<evidence type="ECO:0000256" key="1">
    <source>
        <dbReference type="SAM" id="SignalP"/>
    </source>
</evidence>
<keyword evidence="1" id="KW-0732">Signal</keyword>
<dbReference type="PROSITE" id="PS51257">
    <property type="entry name" value="PROKAR_LIPOPROTEIN"/>
    <property type="match status" value="1"/>
</dbReference>
<feature type="signal peptide" evidence="1">
    <location>
        <begin position="1"/>
        <end position="26"/>
    </location>
</feature>
<dbReference type="Pfam" id="PF13620">
    <property type="entry name" value="CarboxypepD_reg"/>
    <property type="match status" value="1"/>
</dbReference>
<evidence type="ECO:0000313" key="2">
    <source>
        <dbReference type="EMBL" id="MBB5286372.1"/>
    </source>
</evidence>
<dbReference type="InterPro" id="IPR008969">
    <property type="entry name" value="CarboxyPept-like_regulatory"/>
</dbReference>
<reference evidence="2 3" key="1">
    <citation type="submission" date="2020-08" db="EMBL/GenBank/DDBJ databases">
        <title>Genomic Encyclopedia of Type Strains, Phase IV (KMG-IV): sequencing the most valuable type-strain genomes for metagenomic binning, comparative biology and taxonomic classification.</title>
        <authorList>
            <person name="Goeker M."/>
        </authorList>
    </citation>
    <scope>NUCLEOTIDE SEQUENCE [LARGE SCALE GENOMIC DNA]</scope>
    <source>
        <strain evidence="2 3">DSM 105074</strain>
    </source>
</reference>
<protein>
    <recommendedName>
        <fullName evidence="4">Carboxypeptidase regulatory-like domain-containing protein</fullName>
    </recommendedName>
</protein>